<evidence type="ECO:0000313" key="9">
    <source>
        <dbReference type="Proteomes" id="UP000587760"/>
    </source>
</evidence>
<feature type="domain" description="PTS EIIA type-2" evidence="7">
    <location>
        <begin position="462"/>
        <end position="606"/>
    </location>
</feature>
<evidence type="ECO:0000256" key="5">
    <source>
        <dbReference type="ARBA" id="ARBA00023136"/>
    </source>
</evidence>
<dbReference type="InterPro" id="IPR050367">
    <property type="entry name" value="APC_superfamily"/>
</dbReference>
<feature type="transmembrane region" description="Helical" evidence="6">
    <location>
        <begin position="39"/>
        <end position="59"/>
    </location>
</feature>
<feature type="transmembrane region" description="Helical" evidence="6">
    <location>
        <begin position="7"/>
        <end position="33"/>
    </location>
</feature>
<organism evidence="8 9">
    <name type="scientific">Spirochaeta isovalerica</name>
    <dbReference type="NCBI Taxonomy" id="150"/>
    <lineage>
        <taxon>Bacteria</taxon>
        <taxon>Pseudomonadati</taxon>
        <taxon>Spirochaetota</taxon>
        <taxon>Spirochaetia</taxon>
        <taxon>Spirochaetales</taxon>
        <taxon>Spirochaetaceae</taxon>
        <taxon>Spirochaeta</taxon>
    </lineage>
</organism>
<feature type="transmembrane region" description="Helical" evidence="6">
    <location>
        <begin position="110"/>
        <end position="134"/>
    </location>
</feature>
<accession>A0A841R730</accession>
<dbReference type="SUPFAM" id="SSF55804">
    <property type="entry name" value="Phoshotransferase/anion transport protein"/>
    <property type="match status" value="1"/>
</dbReference>
<keyword evidence="8" id="KW-0808">Transferase</keyword>
<dbReference type="Pfam" id="PF00359">
    <property type="entry name" value="PTS_EIIA_2"/>
    <property type="match status" value="1"/>
</dbReference>
<sequence>MKLKKDISLYGVFSIATGAMISSGIFILPALAFTRVGPALFLSYLLAGVLGLIGVLSVIELTTAMPKAGGNYFAINKTFGPMVGTVSGILSWIALALKSAFAIYGISELIFIYTGFSTILSGLILTLLFVFVNIRGSKETVIFQMIMVTGMLVLMAVYVVLGIGNIDVSLYKGMFNTGGNQIIYTAGFVFVSFGGLLNVSNIAEEVKNPKRNIPLGIISSIVSVTVFYVLITWVLAGTLEPEAFRNSHAPVAESARNIIGLPGYLIIAGASTLAFFTTANGGIMSASRYPLALSRDKLAPGFLGRISSRFKTPVLSIAATGAIIFISLLLPLEMLVKAASTIILTSYVLTNIAVIIMRESKLKNYKPSFKAPLYPWLQIFSIGLFAFFIVDMGLSSIEISLAMVFVSFIIYMFFGRKVKNRETAILHLLRKLTEGKLEENLLEEELREIIISRDENEHDALDRLLLDAAFIDIKGVNFFDQLLDDRGPDLENLFRIKKEEIRSTFIKSEMKSSFALSDFLAIPHISLPDSKDMKLLVVRSKEGIQFPGNGKKAHALFILGRGKEREHEALLILASLIDMAESDEFRKNWIRAENADALKRQILESERTKVPEVY</sequence>
<keyword evidence="9" id="KW-1185">Reference proteome</keyword>
<dbReference type="Pfam" id="PF13520">
    <property type="entry name" value="AA_permease_2"/>
    <property type="match status" value="1"/>
</dbReference>
<dbReference type="EMBL" id="JACHGJ010000002">
    <property type="protein sequence ID" value="MBB6479643.1"/>
    <property type="molecule type" value="Genomic_DNA"/>
</dbReference>
<feature type="transmembrane region" description="Helical" evidence="6">
    <location>
        <begin position="369"/>
        <end position="390"/>
    </location>
</feature>
<feature type="transmembrane region" description="Helical" evidence="6">
    <location>
        <begin position="314"/>
        <end position="332"/>
    </location>
</feature>
<comment type="subcellular location">
    <subcellularLocation>
        <location evidence="1">Cell membrane</location>
        <topology evidence="1">Multi-pass membrane protein</topology>
    </subcellularLocation>
</comment>
<feature type="transmembrane region" description="Helical" evidence="6">
    <location>
        <begin position="141"/>
        <end position="161"/>
    </location>
</feature>
<feature type="transmembrane region" description="Helical" evidence="6">
    <location>
        <begin position="259"/>
        <end position="279"/>
    </location>
</feature>
<evidence type="ECO:0000256" key="1">
    <source>
        <dbReference type="ARBA" id="ARBA00004651"/>
    </source>
</evidence>
<evidence type="ECO:0000256" key="4">
    <source>
        <dbReference type="ARBA" id="ARBA00022989"/>
    </source>
</evidence>
<dbReference type="InterPro" id="IPR016152">
    <property type="entry name" value="PTrfase/Anion_transptr"/>
</dbReference>
<dbReference type="GO" id="GO:0022857">
    <property type="term" value="F:transmembrane transporter activity"/>
    <property type="evidence" value="ECO:0007669"/>
    <property type="project" value="InterPro"/>
</dbReference>
<feature type="transmembrane region" description="Helical" evidence="6">
    <location>
        <begin position="396"/>
        <end position="414"/>
    </location>
</feature>
<keyword evidence="2" id="KW-1003">Cell membrane</keyword>
<feature type="transmembrane region" description="Helical" evidence="6">
    <location>
        <begin position="181"/>
        <end position="203"/>
    </location>
</feature>
<keyword evidence="4 6" id="KW-1133">Transmembrane helix</keyword>
<reference evidence="8 9" key="1">
    <citation type="submission" date="2020-08" db="EMBL/GenBank/DDBJ databases">
        <title>Genomic Encyclopedia of Type Strains, Phase IV (KMG-IV): sequencing the most valuable type-strain genomes for metagenomic binning, comparative biology and taxonomic classification.</title>
        <authorList>
            <person name="Goeker M."/>
        </authorList>
    </citation>
    <scope>NUCLEOTIDE SEQUENCE [LARGE SCALE GENOMIC DNA]</scope>
    <source>
        <strain evidence="8 9">DSM 2461</strain>
    </source>
</reference>
<dbReference type="PROSITE" id="PS51094">
    <property type="entry name" value="PTS_EIIA_TYPE_2"/>
    <property type="match status" value="1"/>
</dbReference>
<dbReference type="GO" id="GO:0005886">
    <property type="term" value="C:plasma membrane"/>
    <property type="evidence" value="ECO:0007669"/>
    <property type="project" value="UniProtKB-SubCell"/>
</dbReference>
<dbReference type="Gene3D" id="1.20.1740.10">
    <property type="entry name" value="Amino acid/polyamine transporter I"/>
    <property type="match status" value="1"/>
</dbReference>
<name>A0A841R730_9SPIO</name>
<evidence type="ECO:0000256" key="3">
    <source>
        <dbReference type="ARBA" id="ARBA00022692"/>
    </source>
</evidence>
<evidence type="ECO:0000313" key="8">
    <source>
        <dbReference type="EMBL" id="MBB6479643.1"/>
    </source>
</evidence>
<dbReference type="Gene3D" id="3.40.930.10">
    <property type="entry name" value="Mannitol-specific EII, Chain A"/>
    <property type="match status" value="1"/>
</dbReference>
<dbReference type="GO" id="GO:0016740">
    <property type="term" value="F:transferase activity"/>
    <property type="evidence" value="ECO:0007669"/>
    <property type="project" value="UniProtKB-KW"/>
</dbReference>
<feature type="transmembrane region" description="Helical" evidence="6">
    <location>
        <begin position="338"/>
        <end position="357"/>
    </location>
</feature>
<evidence type="ECO:0000256" key="2">
    <source>
        <dbReference type="ARBA" id="ARBA00022475"/>
    </source>
</evidence>
<dbReference type="PANTHER" id="PTHR42770">
    <property type="entry name" value="AMINO ACID TRANSPORTER-RELATED"/>
    <property type="match status" value="1"/>
</dbReference>
<protein>
    <submittedName>
        <fullName evidence="8">Amino acid transporter/mannitol/fructose-specific phosphotransferase system IIA component (Ntr-type)</fullName>
    </submittedName>
</protein>
<feature type="transmembrane region" description="Helical" evidence="6">
    <location>
        <begin position="79"/>
        <end position="104"/>
    </location>
</feature>
<gene>
    <name evidence="8" type="ORF">HNR50_001301</name>
</gene>
<evidence type="ECO:0000256" key="6">
    <source>
        <dbReference type="SAM" id="Phobius"/>
    </source>
</evidence>
<dbReference type="AlphaFoldDB" id="A0A841R730"/>
<dbReference type="InterPro" id="IPR002293">
    <property type="entry name" value="AA/rel_permease1"/>
</dbReference>
<evidence type="ECO:0000259" key="7">
    <source>
        <dbReference type="PROSITE" id="PS51094"/>
    </source>
</evidence>
<dbReference type="InterPro" id="IPR002178">
    <property type="entry name" value="PTS_EIIA_type-2_dom"/>
</dbReference>
<dbReference type="Proteomes" id="UP000587760">
    <property type="component" value="Unassembled WGS sequence"/>
</dbReference>
<keyword evidence="3 6" id="KW-0812">Transmembrane</keyword>
<comment type="caution">
    <text evidence="8">The sequence shown here is derived from an EMBL/GenBank/DDBJ whole genome shotgun (WGS) entry which is preliminary data.</text>
</comment>
<keyword evidence="5 6" id="KW-0472">Membrane</keyword>
<proteinExistence type="predicted"/>
<dbReference type="RefSeq" id="WP_184745064.1">
    <property type="nucleotide sequence ID" value="NZ_JACHGJ010000002.1"/>
</dbReference>
<dbReference type="PANTHER" id="PTHR42770:SF7">
    <property type="entry name" value="MEMBRANE PROTEIN"/>
    <property type="match status" value="1"/>
</dbReference>
<feature type="transmembrane region" description="Helical" evidence="6">
    <location>
        <begin position="215"/>
        <end position="239"/>
    </location>
</feature>